<dbReference type="EMBL" id="MU157846">
    <property type="protein sequence ID" value="KAF9529409.1"/>
    <property type="molecule type" value="Genomic_DNA"/>
</dbReference>
<dbReference type="InterPro" id="IPR000719">
    <property type="entry name" value="Prot_kinase_dom"/>
</dbReference>
<keyword evidence="8" id="KW-1185">Reference proteome</keyword>
<evidence type="ECO:0000256" key="1">
    <source>
        <dbReference type="ARBA" id="ARBA00022527"/>
    </source>
</evidence>
<dbReference type="PANTHER" id="PTHR43895">
    <property type="entry name" value="CALCIUM/CALMODULIN-DEPENDENT PROTEIN KINASE KINASE-RELATED"/>
    <property type="match status" value="1"/>
</dbReference>
<evidence type="ECO:0000313" key="8">
    <source>
        <dbReference type="Proteomes" id="UP000807306"/>
    </source>
</evidence>
<gene>
    <name evidence="7" type="ORF">CPB83DRAFT_869045</name>
</gene>
<dbReference type="InterPro" id="IPR011009">
    <property type="entry name" value="Kinase-like_dom_sf"/>
</dbReference>
<keyword evidence="4 7" id="KW-0418">Kinase</keyword>
<name>A0A9P6EI63_9AGAR</name>
<protein>
    <submittedName>
        <fullName evidence="7">Kinase-like protein</fullName>
    </submittedName>
</protein>
<dbReference type="AlphaFoldDB" id="A0A9P6EI63"/>
<dbReference type="PANTHER" id="PTHR43895:SF152">
    <property type="entry name" value="SERINE_THREONINE-PROTEIN KINASE TOS3"/>
    <property type="match status" value="1"/>
</dbReference>
<organism evidence="7 8">
    <name type="scientific">Crepidotus variabilis</name>
    <dbReference type="NCBI Taxonomy" id="179855"/>
    <lineage>
        <taxon>Eukaryota</taxon>
        <taxon>Fungi</taxon>
        <taxon>Dikarya</taxon>
        <taxon>Basidiomycota</taxon>
        <taxon>Agaricomycotina</taxon>
        <taxon>Agaricomycetes</taxon>
        <taxon>Agaricomycetidae</taxon>
        <taxon>Agaricales</taxon>
        <taxon>Agaricineae</taxon>
        <taxon>Crepidotaceae</taxon>
        <taxon>Crepidotus</taxon>
    </lineage>
</organism>
<feature type="domain" description="Protein kinase" evidence="6">
    <location>
        <begin position="1"/>
        <end position="284"/>
    </location>
</feature>
<dbReference type="GO" id="GO:0005524">
    <property type="term" value="F:ATP binding"/>
    <property type="evidence" value="ECO:0007669"/>
    <property type="project" value="UniProtKB-KW"/>
</dbReference>
<dbReference type="Proteomes" id="UP000807306">
    <property type="component" value="Unassembled WGS sequence"/>
</dbReference>
<evidence type="ECO:0000256" key="2">
    <source>
        <dbReference type="ARBA" id="ARBA00022679"/>
    </source>
</evidence>
<dbReference type="SUPFAM" id="SSF56112">
    <property type="entry name" value="Protein kinase-like (PK-like)"/>
    <property type="match status" value="1"/>
</dbReference>
<evidence type="ECO:0000259" key="6">
    <source>
        <dbReference type="PROSITE" id="PS50011"/>
    </source>
</evidence>
<dbReference type="Gene3D" id="3.30.200.20">
    <property type="entry name" value="Phosphorylase Kinase, domain 1"/>
    <property type="match status" value="1"/>
</dbReference>
<dbReference type="Pfam" id="PF00069">
    <property type="entry name" value="Pkinase"/>
    <property type="match status" value="2"/>
</dbReference>
<keyword evidence="5" id="KW-0067">ATP-binding</keyword>
<reference evidence="7" key="1">
    <citation type="submission" date="2020-11" db="EMBL/GenBank/DDBJ databases">
        <authorList>
            <consortium name="DOE Joint Genome Institute"/>
            <person name="Ahrendt S."/>
            <person name="Riley R."/>
            <person name="Andreopoulos W."/>
            <person name="Labutti K."/>
            <person name="Pangilinan J."/>
            <person name="Ruiz-Duenas F.J."/>
            <person name="Barrasa J.M."/>
            <person name="Sanchez-Garcia M."/>
            <person name="Camarero S."/>
            <person name="Miyauchi S."/>
            <person name="Serrano A."/>
            <person name="Linde D."/>
            <person name="Babiker R."/>
            <person name="Drula E."/>
            <person name="Ayuso-Fernandez I."/>
            <person name="Pacheco R."/>
            <person name="Padilla G."/>
            <person name="Ferreira P."/>
            <person name="Barriuso J."/>
            <person name="Kellner H."/>
            <person name="Castanera R."/>
            <person name="Alfaro M."/>
            <person name="Ramirez L."/>
            <person name="Pisabarro A.G."/>
            <person name="Kuo A."/>
            <person name="Tritt A."/>
            <person name="Lipzen A."/>
            <person name="He G."/>
            <person name="Yan M."/>
            <person name="Ng V."/>
            <person name="Cullen D."/>
            <person name="Martin F."/>
            <person name="Rosso M.-N."/>
            <person name="Henrissat B."/>
            <person name="Hibbett D."/>
            <person name="Martinez A.T."/>
            <person name="Grigoriev I.V."/>
        </authorList>
    </citation>
    <scope>NUCLEOTIDE SEQUENCE</scope>
    <source>
        <strain evidence="7">CBS 506.95</strain>
    </source>
</reference>
<evidence type="ECO:0000256" key="4">
    <source>
        <dbReference type="ARBA" id="ARBA00022777"/>
    </source>
</evidence>
<keyword evidence="3" id="KW-0547">Nucleotide-binding</keyword>
<evidence type="ECO:0000313" key="7">
    <source>
        <dbReference type="EMBL" id="KAF9529409.1"/>
    </source>
</evidence>
<evidence type="ECO:0000256" key="3">
    <source>
        <dbReference type="ARBA" id="ARBA00022741"/>
    </source>
</evidence>
<comment type="caution">
    <text evidence="7">The sequence shown here is derived from an EMBL/GenBank/DDBJ whole genome shotgun (WGS) entry which is preliminary data.</text>
</comment>
<dbReference type="InterPro" id="IPR008271">
    <property type="entry name" value="Ser/Thr_kinase_AS"/>
</dbReference>
<dbReference type="PROSITE" id="PS50011">
    <property type="entry name" value="PROTEIN_KINASE_DOM"/>
    <property type="match status" value="1"/>
</dbReference>
<keyword evidence="2" id="KW-0808">Transferase</keyword>
<dbReference type="SMART" id="SM00220">
    <property type="entry name" value="S_TKc"/>
    <property type="match status" value="1"/>
</dbReference>
<dbReference type="OrthoDB" id="68483at2759"/>
<dbReference type="GO" id="GO:0004674">
    <property type="term" value="F:protein serine/threonine kinase activity"/>
    <property type="evidence" value="ECO:0007669"/>
    <property type="project" value="UniProtKB-KW"/>
</dbReference>
<dbReference type="PROSITE" id="PS00108">
    <property type="entry name" value="PROTEIN_KINASE_ST"/>
    <property type="match status" value="1"/>
</dbReference>
<proteinExistence type="predicted"/>
<evidence type="ECO:0000256" key="5">
    <source>
        <dbReference type="ARBA" id="ARBA00022840"/>
    </source>
</evidence>
<dbReference type="GO" id="GO:0007165">
    <property type="term" value="P:signal transduction"/>
    <property type="evidence" value="ECO:0007669"/>
    <property type="project" value="TreeGrafter"/>
</dbReference>
<dbReference type="Gene3D" id="1.10.510.10">
    <property type="entry name" value="Transferase(Phosphotransferase) domain 1"/>
    <property type="match status" value="1"/>
</dbReference>
<accession>A0A9P6EI63</accession>
<keyword evidence="1" id="KW-0723">Serine/threonine-protein kinase</keyword>
<sequence length="284" mass="32491">MKRCRHANIVRLVEVIDDPAQEKIYLVMEYLAGGPIHWQTPEDKPVLTLKQTRRIMRDAMLGLEYLHHEGIIHRDIKPANLLYTRDRRTVKIVDFGVAHYAPTHRIKARETNDTRPDTIINQDLFPLRNLLRTQGTPIFLAPEVLDETLKTDSGDDTRQFLSYDTISAFESNPTAGPSNPLKRRPPLTTAIDVWALGVTFYCLLFGHVPFTGDNNRYALNDHILKNDFKIDDEMGYERVVTGGRHPGDNASEGSTVVYLLEKVLEKKPSQRITIATMKVNFPRF</sequence>